<proteinExistence type="inferred from homology"/>
<evidence type="ECO:0000256" key="4">
    <source>
        <dbReference type="ARBA" id="ARBA00022989"/>
    </source>
</evidence>
<dbReference type="PANTHER" id="PTHR17920">
    <property type="entry name" value="TRANSMEMBRANE AND COILED-COIL DOMAIN-CONTAINING PROTEIN 4 TMCO4"/>
    <property type="match status" value="1"/>
</dbReference>
<comment type="subcellular location">
    <subcellularLocation>
        <location evidence="1">Membrane</location>
        <topology evidence="1">Multi-pass membrane protein</topology>
    </subcellularLocation>
</comment>
<name>A0A0H5R4L6_9EUKA</name>
<dbReference type="Pfam" id="PF05277">
    <property type="entry name" value="DUF726"/>
    <property type="match status" value="1"/>
</dbReference>
<comment type="similarity">
    <text evidence="2">Belongs to the TMCO4 family.</text>
</comment>
<evidence type="ECO:0000256" key="5">
    <source>
        <dbReference type="ARBA" id="ARBA00023136"/>
    </source>
</evidence>
<feature type="transmembrane region" description="Helical" evidence="6">
    <location>
        <begin position="166"/>
        <end position="197"/>
    </location>
</feature>
<keyword evidence="4 6" id="KW-1133">Transmembrane helix</keyword>
<evidence type="ECO:0000313" key="7">
    <source>
        <dbReference type="EMBL" id="CRZ03014.1"/>
    </source>
</evidence>
<dbReference type="InterPro" id="IPR007941">
    <property type="entry name" value="DUF726"/>
</dbReference>
<evidence type="ECO:0000256" key="1">
    <source>
        <dbReference type="ARBA" id="ARBA00004141"/>
    </source>
</evidence>
<dbReference type="InterPro" id="IPR029058">
    <property type="entry name" value="AB_hydrolase_fold"/>
</dbReference>
<dbReference type="PANTHER" id="PTHR17920:SF3">
    <property type="entry name" value="TRANSMEMBRANE AND COILED-COIL DOMAIN-CONTAINING PROTEIN 4"/>
    <property type="match status" value="1"/>
</dbReference>
<feature type="transmembrane region" description="Helical" evidence="6">
    <location>
        <begin position="323"/>
        <end position="344"/>
    </location>
</feature>
<dbReference type="SUPFAM" id="SSF53474">
    <property type="entry name" value="alpha/beta-Hydrolases"/>
    <property type="match status" value="1"/>
</dbReference>
<organism evidence="7">
    <name type="scientific">Spongospora subterranea</name>
    <dbReference type="NCBI Taxonomy" id="70186"/>
    <lineage>
        <taxon>Eukaryota</taxon>
        <taxon>Sar</taxon>
        <taxon>Rhizaria</taxon>
        <taxon>Endomyxa</taxon>
        <taxon>Phytomyxea</taxon>
        <taxon>Plasmodiophorida</taxon>
        <taxon>Plasmodiophoridae</taxon>
        <taxon>Spongospora</taxon>
    </lineage>
</organism>
<protein>
    <recommendedName>
        <fullName evidence="8">DUF726 domain-containing protein</fullName>
    </recommendedName>
</protein>
<dbReference type="GO" id="GO:0016020">
    <property type="term" value="C:membrane"/>
    <property type="evidence" value="ECO:0007669"/>
    <property type="project" value="UniProtKB-SubCell"/>
</dbReference>
<evidence type="ECO:0000256" key="6">
    <source>
        <dbReference type="SAM" id="Phobius"/>
    </source>
</evidence>
<keyword evidence="5 6" id="KW-0472">Membrane</keyword>
<evidence type="ECO:0000256" key="3">
    <source>
        <dbReference type="ARBA" id="ARBA00022692"/>
    </source>
</evidence>
<dbReference type="AlphaFoldDB" id="A0A0H5R4L6"/>
<feature type="transmembrane region" description="Helical" evidence="6">
    <location>
        <begin position="203"/>
        <end position="227"/>
    </location>
</feature>
<accession>A0A0H5R4L6</accession>
<evidence type="ECO:0000256" key="2">
    <source>
        <dbReference type="ARBA" id="ARBA00009824"/>
    </source>
</evidence>
<evidence type="ECO:0008006" key="8">
    <source>
        <dbReference type="Google" id="ProtNLM"/>
    </source>
</evidence>
<sequence>MLGDLEPLPVNADTISIDHLSARQRQCILYIFAGSLCCSSEFGEPVLTDLSDYLKLPQDTTWAMTTVPLLEQPHDVNPFIEDLMITDPNGRARILLILLHFCLLRFKSYDARVRVSLFTVAVALGIPKRWVCIEESIYIGVLFESAKESTIPGSQSKKQIKKWMKVGAAAAVGAGLMVLTGGLAAPALGIGVSALGITSIGTFLGSATGAAIVTGLFGVGGGGLASYKMHRRVGALSNFEFTPISSDGSIHVILCISGIFIPNETSNPVIWEPLNEVFNDISQDIFCLDWETQTLINAGKAVTDFIGAQASSFVLTEGLKQTIFGAVMTAMAVPAAVLSAGYLIDNPWAVLISKSDQAGEELGQVLLQRVHGNRPVSLIGFSAGARIIVRALEFLAINNGFGIVQDVFLLGCPYWSSNWDGVVRVVAGRFVNAYSPSDWVLKYVYRAVTASVSACGLESIDHPKVENIDINGIVGSSHTNYIKKMDEIIALFNL</sequence>
<reference evidence="7" key="1">
    <citation type="submission" date="2015-04" db="EMBL/GenBank/DDBJ databases">
        <title>The genome sequence of the plant pathogenic Rhizarian Plasmodiophora brassicae reveals insights in its biotrophic life cycle and the origin of chitin synthesis.</title>
        <authorList>
            <person name="Schwelm A."/>
            <person name="Fogelqvist J."/>
            <person name="Knaust A."/>
            <person name="Julke S."/>
            <person name="Lilja T."/>
            <person name="Dhandapani V."/>
            <person name="Bonilla-Rosso G."/>
            <person name="Karlsson M."/>
            <person name="Shevchenko A."/>
            <person name="Choi S.R."/>
            <person name="Kim H.G."/>
            <person name="Park J.Y."/>
            <person name="Lim Y.P."/>
            <person name="Ludwig-Muller J."/>
            <person name="Dixelius C."/>
        </authorList>
    </citation>
    <scope>NUCLEOTIDE SEQUENCE</scope>
    <source>
        <tissue evidence="7">Potato root galls</tissue>
    </source>
</reference>
<keyword evidence="3 6" id="KW-0812">Transmembrane</keyword>
<dbReference type="EMBL" id="HACM01002572">
    <property type="protein sequence ID" value="CRZ03014.1"/>
    <property type="molecule type" value="Transcribed_RNA"/>
</dbReference>